<dbReference type="Gene3D" id="3.60.21.10">
    <property type="match status" value="1"/>
</dbReference>
<dbReference type="InterPro" id="IPR029052">
    <property type="entry name" value="Metallo-depent_PP-like"/>
</dbReference>
<dbReference type="EMBL" id="BDQG01000001">
    <property type="protein sequence ID" value="GAW66089.1"/>
    <property type="molecule type" value="Genomic_DNA"/>
</dbReference>
<reference evidence="2 3" key="1">
    <citation type="submission" date="2017-04" db="EMBL/GenBank/DDBJ databases">
        <authorList>
            <consortium name="Geobacter pelophilus Genome Sequencing"/>
            <person name="Aoyagi T."/>
            <person name="Koike H."/>
            <person name="Hori T."/>
        </authorList>
    </citation>
    <scope>NUCLEOTIDE SEQUENCE [LARGE SCALE GENOMIC DNA]</scope>
    <source>
        <strain evidence="2 3">Drf2</strain>
    </source>
</reference>
<keyword evidence="3" id="KW-1185">Reference proteome</keyword>
<evidence type="ECO:0000313" key="2">
    <source>
        <dbReference type="EMBL" id="GAW66089.1"/>
    </source>
</evidence>
<sequence>MLLLISSFSGLCRGETLYQRSSALLAAKARKAPADDFSFVVLGDSRGGDRTFSKLLELARSYNPLFILHAGDYSDEGSEAETAKFLALLQRQVPDLPVFVVIGNHENREIFPRYVGPLNFTLDLPRLGFRLVALDNAGGELCPLEQVLLRGELASAPAAVFAAMHIPPRTGRWRGHTFKKGAEQLETILQGSRAQGLFFAHSHLYDRSVFAGIPAFITGGAGAPLVWFTRNGETVYHILVVRVIKGKASYQMVPLREEPHRRR</sequence>
<dbReference type="InterPro" id="IPR004843">
    <property type="entry name" value="Calcineurin-like_PHP"/>
</dbReference>
<organism evidence="2 3">
    <name type="scientific">Geoanaerobacter pelophilus</name>
    <dbReference type="NCBI Taxonomy" id="60036"/>
    <lineage>
        <taxon>Bacteria</taxon>
        <taxon>Pseudomonadati</taxon>
        <taxon>Thermodesulfobacteriota</taxon>
        <taxon>Desulfuromonadia</taxon>
        <taxon>Geobacterales</taxon>
        <taxon>Geobacteraceae</taxon>
        <taxon>Geoanaerobacter</taxon>
    </lineage>
</organism>
<proteinExistence type="predicted"/>
<protein>
    <submittedName>
        <fullName evidence="2">Phosphoesterase</fullName>
    </submittedName>
</protein>
<dbReference type="SUPFAM" id="SSF56300">
    <property type="entry name" value="Metallo-dependent phosphatases"/>
    <property type="match status" value="1"/>
</dbReference>
<evidence type="ECO:0000313" key="3">
    <source>
        <dbReference type="Proteomes" id="UP000194153"/>
    </source>
</evidence>
<evidence type="ECO:0000259" key="1">
    <source>
        <dbReference type="Pfam" id="PF00149"/>
    </source>
</evidence>
<accession>A0ABQ0MGN9</accession>
<comment type="caution">
    <text evidence="2">The sequence shown here is derived from an EMBL/GenBank/DDBJ whole genome shotgun (WGS) entry which is preliminary data.</text>
</comment>
<dbReference type="RefSeq" id="WP_235840200.1">
    <property type="nucleotide sequence ID" value="NZ_BDQG01000001.1"/>
</dbReference>
<feature type="domain" description="Calcineurin-like phosphoesterase" evidence="1">
    <location>
        <begin position="38"/>
        <end position="204"/>
    </location>
</feature>
<name>A0ABQ0MGN9_9BACT</name>
<dbReference type="Pfam" id="PF00149">
    <property type="entry name" value="Metallophos"/>
    <property type="match status" value="1"/>
</dbReference>
<dbReference type="Proteomes" id="UP000194153">
    <property type="component" value="Unassembled WGS sequence"/>
</dbReference>
<gene>
    <name evidence="2" type="ORF">GPEL0_01f1297</name>
</gene>
<reference evidence="3" key="2">
    <citation type="submission" date="2017-05" db="EMBL/GenBank/DDBJ databases">
        <title>Draft genome sequence of Geobacter pelophilus, a iron(III)-reducing bacteria.</title>
        <authorList>
            <person name="Aoyagi T."/>
            <person name="Koike H."/>
            <person name="Morita T."/>
            <person name="Sato Y."/>
            <person name="Habe H."/>
            <person name="Hori T."/>
        </authorList>
    </citation>
    <scope>NUCLEOTIDE SEQUENCE [LARGE SCALE GENOMIC DNA]</scope>
    <source>
        <strain evidence="3">Drf2</strain>
    </source>
</reference>